<dbReference type="OrthoDB" id="2436443at2759"/>
<comment type="caution">
    <text evidence="1">The sequence shown here is derived from an EMBL/GenBank/DDBJ whole genome shotgun (WGS) entry which is preliminary data.</text>
</comment>
<dbReference type="Proteomes" id="UP000789405">
    <property type="component" value="Unassembled WGS sequence"/>
</dbReference>
<evidence type="ECO:0000313" key="2">
    <source>
        <dbReference type="Proteomes" id="UP000789405"/>
    </source>
</evidence>
<organism evidence="1 2">
    <name type="scientific">Dentiscutata erythropus</name>
    <dbReference type="NCBI Taxonomy" id="1348616"/>
    <lineage>
        <taxon>Eukaryota</taxon>
        <taxon>Fungi</taxon>
        <taxon>Fungi incertae sedis</taxon>
        <taxon>Mucoromycota</taxon>
        <taxon>Glomeromycotina</taxon>
        <taxon>Glomeromycetes</taxon>
        <taxon>Diversisporales</taxon>
        <taxon>Gigasporaceae</taxon>
        <taxon>Dentiscutata</taxon>
    </lineage>
</organism>
<name>A0A9N9DNN9_9GLOM</name>
<sequence length="147" mass="17228">MSVTKKNPDFQDAIYYVSESWDAVEDTVIINCWQEEDINELVIDLTTQDPDPEIESQLNTYLGLNDLHIITEEKLEDLEIIEILRGLNKFIGFFEQQIDEEFKAKDLKIFRKYLALVNRKYVVSKHQTSISKFFTPLNNEEGYDATL</sequence>
<gene>
    <name evidence="1" type="ORF">DERYTH_LOCUS9958</name>
</gene>
<evidence type="ECO:0000313" key="1">
    <source>
        <dbReference type="EMBL" id="CAG8646716.1"/>
    </source>
</evidence>
<dbReference type="AlphaFoldDB" id="A0A9N9DNN9"/>
<dbReference type="EMBL" id="CAJVPY010005603">
    <property type="protein sequence ID" value="CAG8646716.1"/>
    <property type="molecule type" value="Genomic_DNA"/>
</dbReference>
<proteinExistence type="predicted"/>
<keyword evidence="2" id="KW-1185">Reference proteome</keyword>
<protein>
    <submittedName>
        <fullName evidence="1">20747_t:CDS:1</fullName>
    </submittedName>
</protein>
<accession>A0A9N9DNN9</accession>
<reference evidence="1" key="1">
    <citation type="submission" date="2021-06" db="EMBL/GenBank/DDBJ databases">
        <authorList>
            <person name="Kallberg Y."/>
            <person name="Tangrot J."/>
            <person name="Rosling A."/>
        </authorList>
    </citation>
    <scope>NUCLEOTIDE SEQUENCE</scope>
    <source>
        <strain evidence="1">MA453B</strain>
    </source>
</reference>